<keyword evidence="1" id="KW-0611">Plant defense</keyword>
<reference evidence="3" key="3">
    <citation type="submission" date="2020-06" db="EMBL/GenBank/DDBJ databases">
        <title>Helianthus annuus Genome sequencing and assembly Release 2.</title>
        <authorList>
            <person name="Gouzy J."/>
            <person name="Langlade N."/>
            <person name="Munos S."/>
        </authorList>
    </citation>
    <scope>NUCLEOTIDE SEQUENCE</scope>
    <source>
        <tissue evidence="3">Leaves</tissue>
    </source>
</reference>
<name>A0A251SDR5_HELAN</name>
<reference evidence="4" key="2">
    <citation type="submission" date="2017-02" db="EMBL/GenBank/DDBJ databases">
        <title>Sunflower complete genome.</title>
        <authorList>
            <person name="Langlade N."/>
            <person name="Munos S."/>
        </authorList>
    </citation>
    <scope>NUCLEOTIDE SEQUENCE [LARGE SCALE GENOMIC DNA]</scope>
    <source>
        <tissue evidence="4">Leaves</tissue>
    </source>
</reference>
<dbReference type="AlphaFoldDB" id="A0A251SDR5"/>
<dbReference type="InterPro" id="IPR032675">
    <property type="entry name" value="LRR_dom_sf"/>
</dbReference>
<dbReference type="InterPro" id="IPR057135">
    <property type="entry name" value="At4g27190-like_LRR"/>
</dbReference>
<protein>
    <submittedName>
        <fullName evidence="3">Leucine-rich repeat domain superfamily</fullName>
    </submittedName>
    <submittedName>
        <fullName evidence="4">Putative leucine-rich repeat domain, L domain-like protein</fullName>
    </submittedName>
</protein>
<dbReference type="EMBL" id="CM007903">
    <property type="protein sequence ID" value="OTF96778.1"/>
    <property type="molecule type" value="Genomic_DNA"/>
</dbReference>
<dbReference type="Proteomes" id="UP000215914">
    <property type="component" value="Chromosome 14"/>
</dbReference>
<proteinExistence type="predicted"/>
<dbReference type="PANTHER" id="PTHR33463:SF96">
    <property type="entry name" value="LEUCINE-RICH REPEAT DOMAIN, L DOMAIN-LIKE PROTEIN-RELATED"/>
    <property type="match status" value="1"/>
</dbReference>
<keyword evidence="5" id="KW-1185">Reference proteome</keyword>
<evidence type="ECO:0000313" key="3">
    <source>
        <dbReference type="EMBL" id="KAF5767106.1"/>
    </source>
</evidence>
<dbReference type="InParanoid" id="A0A251SDR5"/>
<dbReference type="OMA" id="HRASMEC"/>
<evidence type="ECO:0000313" key="4">
    <source>
        <dbReference type="EMBL" id="OTF96778.1"/>
    </source>
</evidence>
<dbReference type="SUPFAM" id="SSF52058">
    <property type="entry name" value="L domain-like"/>
    <property type="match status" value="1"/>
</dbReference>
<dbReference type="PANTHER" id="PTHR33463">
    <property type="entry name" value="NB-ARC DOMAIN-CONTAINING PROTEIN-RELATED"/>
    <property type="match status" value="1"/>
</dbReference>
<gene>
    <name evidence="4" type="ORF">HannXRQ_Chr14g0427041</name>
    <name evidence="3" type="ORF">HanXRQr2_Chr14g0620481</name>
</gene>
<dbReference type="Gramene" id="mRNA:HanXRQr2_Chr14g0620481">
    <property type="protein sequence ID" value="CDS:HanXRQr2_Chr14g0620481.1"/>
    <property type="gene ID" value="HanXRQr2_Chr14g0620481"/>
</dbReference>
<dbReference type="Gene3D" id="3.80.10.10">
    <property type="entry name" value="Ribonuclease Inhibitor"/>
    <property type="match status" value="1"/>
</dbReference>
<reference evidence="3 5" key="1">
    <citation type="journal article" date="2017" name="Nature">
        <title>The sunflower genome provides insights into oil metabolism, flowering and Asterid evolution.</title>
        <authorList>
            <person name="Badouin H."/>
            <person name="Gouzy J."/>
            <person name="Grassa C.J."/>
            <person name="Murat F."/>
            <person name="Staton S.E."/>
            <person name="Cottret L."/>
            <person name="Lelandais-Briere C."/>
            <person name="Owens G.L."/>
            <person name="Carrere S."/>
            <person name="Mayjonade B."/>
            <person name="Legrand L."/>
            <person name="Gill N."/>
            <person name="Kane N.C."/>
            <person name="Bowers J.E."/>
            <person name="Hubner S."/>
            <person name="Bellec A."/>
            <person name="Berard A."/>
            <person name="Berges H."/>
            <person name="Blanchet N."/>
            <person name="Boniface M.C."/>
            <person name="Brunel D."/>
            <person name="Catrice O."/>
            <person name="Chaidir N."/>
            <person name="Claudel C."/>
            <person name="Donnadieu C."/>
            <person name="Faraut T."/>
            <person name="Fievet G."/>
            <person name="Helmstetter N."/>
            <person name="King M."/>
            <person name="Knapp S.J."/>
            <person name="Lai Z."/>
            <person name="Le Paslier M.C."/>
            <person name="Lippi Y."/>
            <person name="Lorenzon L."/>
            <person name="Mandel J.R."/>
            <person name="Marage G."/>
            <person name="Marchand G."/>
            <person name="Marquand E."/>
            <person name="Bret-Mestries E."/>
            <person name="Morien E."/>
            <person name="Nambeesan S."/>
            <person name="Nguyen T."/>
            <person name="Pegot-Espagnet P."/>
            <person name="Pouilly N."/>
            <person name="Raftis F."/>
            <person name="Sallet E."/>
            <person name="Schiex T."/>
            <person name="Thomas J."/>
            <person name="Vandecasteele C."/>
            <person name="Vares D."/>
            <person name="Vear F."/>
            <person name="Vautrin S."/>
            <person name="Crespi M."/>
            <person name="Mangin B."/>
            <person name="Burke J.M."/>
            <person name="Salse J."/>
            <person name="Munos S."/>
            <person name="Vincourt P."/>
            <person name="Rieseberg L.H."/>
            <person name="Langlade N.B."/>
        </authorList>
    </citation>
    <scope>NUCLEOTIDE SEQUENCE [LARGE SCALE GENOMIC DNA]</scope>
    <source>
        <strain evidence="5">cv. SF193</strain>
        <tissue evidence="3">Leaves</tissue>
    </source>
</reference>
<feature type="domain" description="Disease resistance protein At4g27190-like leucine-rich repeats" evidence="2">
    <location>
        <begin position="18"/>
        <end position="147"/>
    </location>
</feature>
<evidence type="ECO:0000313" key="5">
    <source>
        <dbReference type="Proteomes" id="UP000215914"/>
    </source>
</evidence>
<accession>A0A251SDR5</accession>
<dbReference type="EMBL" id="MNCJ02000329">
    <property type="protein sequence ID" value="KAF5767106.1"/>
    <property type="molecule type" value="Genomic_DNA"/>
</dbReference>
<sequence length="267" mass="30988">MQNWLASSESASLCSTSLEQLPWSFHNLIELHMEYNYKRGFKSIIPSDKLLQLQRLKMIQLKNCGHVEEVFDEPQSDVEIPNLTQVELKDLDKLKYIWKSNHHVRTMLEFPNLTTMSIDNCKSLEHVFTSSMVGSLQQLQHLHIHDCLKMEVIAKVEEEKEEIECEAEVKKIVLPRLESLKLKELNSLKAFCLGKVDFSWPRLHTLEITECLEITVFSKGLVATQNLNIIDTTFGRCYIKEDINSFIKTKHHEVIKCIILLSSFSQN</sequence>
<dbReference type="InterPro" id="IPR050905">
    <property type="entry name" value="Plant_NBS-LRR"/>
</dbReference>
<evidence type="ECO:0000259" key="2">
    <source>
        <dbReference type="Pfam" id="PF23247"/>
    </source>
</evidence>
<organism evidence="4 5">
    <name type="scientific">Helianthus annuus</name>
    <name type="common">Common sunflower</name>
    <dbReference type="NCBI Taxonomy" id="4232"/>
    <lineage>
        <taxon>Eukaryota</taxon>
        <taxon>Viridiplantae</taxon>
        <taxon>Streptophyta</taxon>
        <taxon>Embryophyta</taxon>
        <taxon>Tracheophyta</taxon>
        <taxon>Spermatophyta</taxon>
        <taxon>Magnoliopsida</taxon>
        <taxon>eudicotyledons</taxon>
        <taxon>Gunneridae</taxon>
        <taxon>Pentapetalae</taxon>
        <taxon>asterids</taxon>
        <taxon>campanulids</taxon>
        <taxon>Asterales</taxon>
        <taxon>Asteraceae</taxon>
        <taxon>Asteroideae</taxon>
        <taxon>Heliantheae alliance</taxon>
        <taxon>Heliantheae</taxon>
        <taxon>Helianthus</taxon>
    </lineage>
</organism>
<dbReference type="Pfam" id="PF23247">
    <property type="entry name" value="LRR_RPS2"/>
    <property type="match status" value="1"/>
</dbReference>
<evidence type="ECO:0000256" key="1">
    <source>
        <dbReference type="ARBA" id="ARBA00022821"/>
    </source>
</evidence>